<dbReference type="InterPro" id="IPR036961">
    <property type="entry name" value="Kinesin_motor_dom_sf"/>
</dbReference>
<keyword evidence="5 6" id="KW-0009">Actin-binding</keyword>
<comment type="caution">
    <text evidence="8">The sequence shown here is derived from an EMBL/GenBank/DDBJ whole genome shotgun (WGS) entry which is preliminary data.</text>
</comment>
<dbReference type="GeneID" id="64692262"/>
<keyword evidence="9" id="KW-1185">Reference proteome</keyword>
<sequence length="84" mass="9761">KFHSALDTLFETLGDTQNWYVFWINPNDWQLPNQLEGHSVKGQVRSLGMTEIAKHNVNMFEVGMTPEEFFQRYRDLISALGISD</sequence>
<dbReference type="Gene3D" id="1.20.58.530">
    <property type="match status" value="1"/>
</dbReference>
<dbReference type="GO" id="GO:0016459">
    <property type="term" value="C:myosin complex"/>
    <property type="evidence" value="ECO:0007669"/>
    <property type="project" value="UniProtKB-KW"/>
</dbReference>
<comment type="caution">
    <text evidence="6">Lacks conserved residue(s) required for the propagation of feature annotation.</text>
</comment>
<organism evidence="8 9">
    <name type="scientific">Suillus discolor</name>
    <dbReference type="NCBI Taxonomy" id="1912936"/>
    <lineage>
        <taxon>Eukaryota</taxon>
        <taxon>Fungi</taxon>
        <taxon>Dikarya</taxon>
        <taxon>Basidiomycota</taxon>
        <taxon>Agaricomycotina</taxon>
        <taxon>Agaricomycetes</taxon>
        <taxon>Agaricomycetidae</taxon>
        <taxon>Boletales</taxon>
        <taxon>Suillineae</taxon>
        <taxon>Suillaceae</taxon>
        <taxon>Suillus</taxon>
    </lineage>
</organism>
<keyword evidence="2" id="KW-0067">ATP-binding</keyword>
<dbReference type="Proteomes" id="UP000823399">
    <property type="component" value="Unassembled WGS sequence"/>
</dbReference>
<evidence type="ECO:0000256" key="4">
    <source>
        <dbReference type="ARBA" id="ARBA00023175"/>
    </source>
</evidence>
<dbReference type="GO" id="GO:0051015">
    <property type="term" value="F:actin filament binding"/>
    <property type="evidence" value="ECO:0007669"/>
    <property type="project" value="TreeGrafter"/>
</dbReference>
<dbReference type="GO" id="GO:0016020">
    <property type="term" value="C:membrane"/>
    <property type="evidence" value="ECO:0007669"/>
    <property type="project" value="TreeGrafter"/>
</dbReference>
<dbReference type="PROSITE" id="PS51456">
    <property type="entry name" value="MYOSIN_MOTOR"/>
    <property type="match status" value="1"/>
</dbReference>
<evidence type="ECO:0000256" key="2">
    <source>
        <dbReference type="ARBA" id="ARBA00022840"/>
    </source>
</evidence>
<dbReference type="GO" id="GO:0005524">
    <property type="term" value="F:ATP binding"/>
    <property type="evidence" value="ECO:0007669"/>
    <property type="project" value="UniProtKB-KW"/>
</dbReference>
<accession>A0A9P7FEB7</accession>
<dbReference type="GO" id="GO:0000146">
    <property type="term" value="F:microfilament motor activity"/>
    <property type="evidence" value="ECO:0007669"/>
    <property type="project" value="TreeGrafter"/>
</dbReference>
<dbReference type="EMBL" id="JABBWM010000009">
    <property type="protein sequence ID" value="KAG2114588.1"/>
    <property type="molecule type" value="Genomic_DNA"/>
</dbReference>
<dbReference type="RefSeq" id="XP_041296536.1">
    <property type="nucleotide sequence ID" value="XM_041430003.1"/>
</dbReference>
<dbReference type="OrthoDB" id="2633255at2759"/>
<feature type="domain" description="Myosin motor" evidence="7">
    <location>
        <begin position="1"/>
        <end position="84"/>
    </location>
</feature>
<protein>
    <recommendedName>
        <fullName evidence="7">Myosin motor domain-containing protein</fullName>
    </recommendedName>
</protein>
<name>A0A9P7FEB7_9AGAM</name>
<dbReference type="PANTHER" id="PTHR13140:SF550">
    <property type="entry name" value="MYOSIN-IIIB ISOFORM X1"/>
    <property type="match status" value="1"/>
</dbReference>
<evidence type="ECO:0000256" key="3">
    <source>
        <dbReference type="ARBA" id="ARBA00023123"/>
    </source>
</evidence>
<dbReference type="SUPFAM" id="SSF52540">
    <property type="entry name" value="P-loop containing nucleoside triphosphate hydrolases"/>
    <property type="match status" value="1"/>
</dbReference>
<dbReference type="PANTHER" id="PTHR13140">
    <property type="entry name" value="MYOSIN"/>
    <property type="match status" value="1"/>
</dbReference>
<reference evidence="8" key="1">
    <citation type="journal article" date="2020" name="New Phytol.">
        <title>Comparative genomics reveals dynamic genome evolution in host specialist ectomycorrhizal fungi.</title>
        <authorList>
            <person name="Lofgren L.A."/>
            <person name="Nguyen N.H."/>
            <person name="Vilgalys R."/>
            <person name="Ruytinx J."/>
            <person name="Liao H.L."/>
            <person name="Branco S."/>
            <person name="Kuo A."/>
            <person name="LaButti K."/>
            <person name="Lipzen A."/>
            <person name="Andreopoulos W."/>
            <person name="Pangilinan J."/>
            <person name="Riley R."/>
            <person name="Hundley H."/>
            <person name="Na H."/>
            <person name="Barry K."/>
            <person name="Grigoriev I.V."/>
            <person name="Stajich J.E."/>
            <person name="Kennedy P.G."/>
        </authorList>
    </citation>
    <scope>NUCLEOTIDE SEQUENCE</scope>
    <source>
        <strain evidence="8">FC423</strain>
    </source>
</reference>
<comment type="similarity">
    <text evidence="6">Belongs to the TRAFAC class myosin-kinesin ATPase superfamily. Myosin family.</text>
</comment>
<evidence type="ECO:0000256" key="1">
    <source>
        <dbReference type="ARBA" id="ARBA00022741"/>
    </source>
</evidence>
<evidence type="ECO:0000313" key="8">
    <source>
        <dbReference type="EMBL" id="KAG2114588.1"/>
    </source>
</evidence>
<dbReference type="AlphaFoldDB" id="A0A9P7FEB7"/>
<proteinExistence type="inferred from homology"/>
<keyword evidence="3 6" id="KW-0518">Myosin</keyword>
<dbReference type="GO" id="GO:0007015">
    <property type="term" value="P:actin filament organization"/>
    <property type="evidence" value="ECO:0007669"/>
    <property type="project" value="TreeGrafter"/>
</dbReference>
<keyword evidence="4" id="KW-0505">Motor protein</keyword>
<evidence type="ECO:0000313" key="9">
    <source>
        <dbReference type="Proteomes" id="UP000823399"/>
    </source>
</evidence>
<evidence type="ECO:0000259" key="7">
    <source>
        <dbReference type="PROSITE" id="PS51456"/>
    </source>
</evidence>
<evidence type="ECO:0000256" key="5">
    <source>
        <dbReference type="ARBA" id="ARBA00023203"/>
    </source>
</evidence>
<evidence type="ECO:0000256" key="6">
    <source>
        <dbReference type="PROSITE-ProRule" id="PRU00782"/>
    </source>
</evidence>
<dbReference type="Gene3D" id="3.40.850.10">
    <property type="entry name" value="Kinesin motor domain"/>
    <property type="match status" value="1"/>
</dbReference>
<dbReference type="GO" id="GO:0005737">
    <property type="term" value="C:cytoplasm"/>
    <property type="evidence" value="ECO:0007669"/>
    <property type="project" value="TreeGrafter"/>
</dbReference>
<keyword evidence="1" id="KW-0547">Nucleotide-binding</keyword>
<feature type="region of interest" description="Actin-binding" evidence="6">
    <location>
        <begin position="6"/>
        <end position="28"/>
    </location>
</feature>
<feature type="non-terminal residue" evidence="8">
    <location>
        <position position="1"/>
    </location>
</feature>
<dbReference type="InterPro" id="IPR027417">
    <property type="entry name" value="P-loop_NTPase"/>
</dbReference>
<dbReference type="InterPro" id="IPR001609">
    <property type="entry name" value="Myosin_head_motor_dom-like"/>
</dbReference>
<feature type="non-terminal residue" evidence="8">
    <location>
        <position position="84"/>
    </location>
</feature>
<gene>
    <name evidence="8" type="ORF">F5147DRAFT_526505</name>
</gene>